<feature type="transmembrane region" description="Helical" evidence="9">
    <location>
        <begin position="287"/>
        <end position="308"/>
    </location>
</feature>
<feature type="region of interest" description="Disordered" evidence="8">
    <location>
        <begin position="1"/>
        <end position="41"/>
    </location>
</feature>
<organism evidence="11 12">
    <name type="scientific">Marinactinospora thermotolerans DSM 45154</name>
    <dbReference type="NCBI Taxonomy" id="1122192"/>
    <lineage>
        <taxon>Bacteria</taxon>
        <taxon>Bacillati</taxon>
        <taxon>Actinomycetota</taxon>
        <taxon>Actinomycetes</taxon>
        <taxon>Streptosporangiales</taxon>
        <taxon>Nocardiopsidaceae</taxon>
        <taxon>Marinactinospora</taxon>
    </lineage>
</organism>
<dbReference type="SUPFAM" id="SSF103473">
    <property type="entry name" value="MFS general substrate transporter"/>
    <property type="match status" value="1"/>
</dbReference>
<feature type="transmembrane region" description="Helical" evidence="9">
    <location>
        <begin position="50"/>
        <end position="72"/>
    </location>
</feature>
<evidence type="ECO:0000256" key="1">
    <source>
        <dbReference type="ARBA" id="ARBA00004651"/>
    </source>
</evidence>
<feature type="transmembrane region" description="Helical" evidence="9">
    <location>
        <begin position="320"/>
        <end position="341"/>
    </location>
</feature>
<proteinExistence type="inferred from homology"/>
<evidence type="ECO:0000256" key="6">
    <source>
        <dbReference type="ARBA" id="ARBA00022989"/>
    </source>
</evidence>
<dbReference type="InterPro" id="IPR020846">
    <property type="entry name" value="MFS_dom"/>
</dbReference>
<keyword evidence="6 9" id="KW-1133">Transmembrane helix</keyword>
<keyword evidence="4" id="KW-1003">Cell membrane</keyword>
<evidence type="ECO:0000259" key="10">
    <source>
        <dbReference type="PROSITE" id="PS50850"/>
    </source>
</evidence>
<evidence type="ECO:0000256" key="8">
    <source>
        <dbReference type="SAM" id="MobiDB-lite"/>
    </source>
</evidence>
<evidence type="ECO:0000256" key="2">
    <source>
        <dbReference type="ARBA" id="ARBA00008335"/>
    </source>
</evidence>
<dbReference type="AlphaFoldDB" id="A0A1T4RUS1"/>
<keyword evidence="5 9" id="KW-0812">Transmembrane</keyword>
<feature type="transmembrane region" description="Helical" evidence="9">
    <location>
        <begin position="253"/>
        <end position="275"/>
    </location>
</feature>
<evidence type="ECO:0000256" key="3">
    <source>
        <dbReference type="ARBA" id="ARBA00022448"/>
    </source>
</evidence>
<dbReference type="PANTHER" id="PTHR43271:SF1">
    <property type="entry name" value="INNER MEMBRANE TRANSPORT PROTEIN YNFM"/>
    <property type="match status" value="1"/>
</dbReference>
<feature type="transmembrane region" description="Helical" evidence="9">
    <location>
        <begin position="378"/>
        <end position="401"/>
    </location>
</feature>
<feature type="transmembrane region" description="Helical" evidence="9">
    <location>
        <begin position="407"/>
        <end position="429"/>
    </location>
</feature>
<dbReference type="Pfam" id="PF07690">
    <property type="entry name" value="MFS_1"/>
    <property type="match status" value="1"/>
</dbReference>
<reference evidence="11 12" key="1">
    <citation type="submission" date="2017-02" db="EMBL/GenBank/DDBJ databases">
        <authorList>
            <person name="Peterson S.W."/>
        </authorList>
    </citation>
    <scope>NUCLEOTIDE SEQUENCE [LARGE SCALE GENOMIC DNA]</scope>
    <source>
        <strain evidence="11 12">DSM 45154</strain>
    </source>
</reference>
<protein>
    <submittedName>
        <fullName evidence="11">MFS transporter, YNFM family, putative membrane transport protein</fullName>
    </submittedName>
</protein>
<name>A0A1T4RUS1_9ACTN</name>
<feature type="transmembrane region" description="Helical" evidence="9">
    <location>
        <begin position="347"/>
        <end position="366"/>
    </location>
</feature>
<dbReference type="Gene3D" id="1.20.1250.20">
    <property type="entry name" value="MFS general substrate transporter like domains"/>
    <property type="match status" value="1"/>
</dbReference>
<feature type="transmembrane region" description="Helical" evidence="9">
    <location>
        <begin position="141"/>
        <end position="163"/>
    </location>
</feature>
<comment type="similarity">
    <text evidence="2">Belongs to the major facilitator superfamily.</text>
</comment>
<dbReference type="GO" id="GO:0005886">
    <property type="term" value="C:plasma membrane"/>
    <property type="evidence" value="ECO:0007669"/>
    <property type="project" value="UniProtKB-SubCell"/>
</dbReference>
<dbReference type="STRING" id="1122192.SAMN02745673_02990"/>
<feature type="transmembrane region" description="Helical" evidence="9">
    <location>
        <begin position="116"/>
        <end position="135"/>
    </location>
</feature>
<dbReference type="GO" id="GO:0022857">
    <property type="term" value="F:transmembrane transporter activity"/>
    <property type="evidence" value="ECO:0007669"/>
    <property type="project" value="InterPro"/>
</dbReference>
<evidence type="ECO:0000313" key="12">
    <source>
        <dbReference type="Proteomes" id="UP000190637"/>
    </source>
</evidence>
<dbReference type="EMBL" id="FUWS01000007">
    <property type="protein sequence ID" value="SKA19508.1"/>
    <property type="molecule type" value="Genomic_DNA"/>
</dbReference>
<feature type="compositionally biased region" description="Polar residues" evidence="8">
    <location>
        <begin position="8"/>
        <end position="21"/>
    </location>
</feature>
<keyword evidence="12" id="KW-1185">Reference proteome</keyword>
<dbReference type="PROSITE" id="PS50850">
    <property type="entry name" value="MFS"/>
    <property type="match status" value="1"/>
</dbReference>
<accession>A0A1T4RUS1</accession>
<gene>
    <name evidence="11" type="ORF">SAMN02745673_02990</name>
</gene>
<evidence type="ECO:0000256" key="5">
    <source>
        <dbReference type="ARBA" id="ARBA00022692"/>
    </source>
</evidence>
<feature type="transmembrane region" description="Helical" evidence="9">
    <location>
        <begin position="84"/>
        <end position="104"/>
    </location>
</feature>
<evidence type="ECO:0000256" key="9">
    <source>
        <dbReference type="SAM" id="Phobius"/>
    </source>
</evidence>
<keyword evidence="7 9" id="KW-0472">Membrane</keyword>
<keyword evidence="3" id="KW-0813">Transport</keyword>
<dbReference type="CDD" id="cd17324">
    <property type="entry name" value="MFS_NepI_like"/>
    <property type="match status" value="1"/>
</dbReference>
<evidence type="ECO:0000313" key="11">
    <source>
        <dbReference type="EMBL" id="SKA19508.1"/>
    </source>
</evidence>
<evidence type="ECO:0000256" key="7">
    <source>
        <dbReference type="ARBA" id="ARBA00023136"/>
    </source>
</evidence>
<feature type="transmembrane region" description="Helical" evidence="9">
    <location>
        <begin position="202"/>
        <end position="224"/>
    </location>
</feature>
<dbReference type="Proteomes" id="UP000190637">
    <property type="component" value="Unassembled WGS sequence"/>
</dbReference>
<sequence>MAVFNVEGVTSTSTDMTSADQESGDDPARGTNGASSWQGWRRGTGGHRRIMAAMGAAGVATFAQLYAVQAVLPGLASTFDASAAQTALTVSFATGGLAGFVLLWSGAADRFGRVQVMMTALAVSTLLGLFAPLAPELWALIALRAVQGAFLGGVPAVAMAYLAEEIHPADLSRTAAGYIAGTTIGGMTGRLLSGVVADFGGWRWGIAADSALGLVAFVVFAVAVPRARGFTPVRRGTGPGLLRRLAGALRDPGLVALYCQGLFLMGAFVTVYNYLGFRMLGEPFGVSQTVVAFLFVAYLAGTAGSAIAGGLTGRLGRHTILLAGVAGMVVGMVGLAVTSLIAVVVGLLVMTFAFFAAHTTASAWVGHRATTGRAQASALYTLGYYLGSSLFGWLGGVVYGHLGWGGVVGYVVALCAAAALSGVMVRFPVPAAR</sequence>
<dbReference type="InterPro" id="IPR011701">
    <property type="entry name" value="MFS"/>
</dbReference>
<feature type="domain" description="Major facilitator superfamily (MFS) profile" evidence="10">
    <location>
        <begin position="50"/>
        <end position="433"/>
    </location>
</feature>
<feature type="transmembrane region" description="Helical" evidence="9">
    <location>
        <begin position="175"/>
        <end position="196"/>
    </location>
</feature>
<dbReference type="InterPro" id="IPR036259">
    <property type="entry name" value="MFS_trans_sf"/>
</dbReference>
<dbReference type="PANTHER" id="PTHR43271">
    <property type="entry name" value="BLL2771 PROTEIN"/>
    <property type="match status" value="1"/>
</dbReference>
<evidence type="ECO:0000256" key="4">
    <source>
        <dbReference type="ARBA" id="ARBA00022475"/>
    </source>
</evidence>
<comment type="subcellular location">
    <subcellularLocation>
        <location evidence="1">Cell membrane</location>
        <topology evidence="1">Multi-pass membrane protein</topology>
    </subcellularLocation>
</comment>